<evidence type="ECO:0000256" key="8">
    <source>
        <dbReference type="ARBA" id="ARBA00023152"/>
    </source>
</evidence>
<dbReference type="InterPro" id="IPR052243">
    <property type="entry name" value="Mito_inner_membrane_organizer"/>
</dbReference>
<dbReference type="Gene3D" id="3.40.50.150">
    <property type="entry name" value="Vaccinia Virus protein VP39"/>
    <property type="match status" value="1"/>
</dbReference>
<comment type="function">
    <text evidence="13">Methyltransferase required for the conversion of 2-polyprenyl-6-methoxy-1,4-benzoquinol (DDMQH2) to 2-polyprenyl-3-methyl-6-methoxy-1,4-benzoquinol (DMQH2).</text>
</comment>
<dbReference type="PROSITE" id="PS01184">
    <property type="entry name" value="UBIE_2"/>
    <property type="match status" value="1"/>
</dbReference>
<name>A0A814L444_9BILA</name>
<evidence type="ECO:0000259" key="15">
    <source>
        <dbReference type="PROSITE" id="PS50076"/>
    </source>
</evidence>
<comment type="caution">
    <text evidence="16">The sequence shown here is derived from an EMBL/GenBank/DDBJ whole genome shotgun (WGS) entry which is preliminary data.</text>
</comment>
<dbReference type="GO" id="GO:0032259">
    <property type="term" value="P:methylation"/>
    <property type="evidence" value="ECO:0007669"/>
    <property type="project" value="UniProtKB-KW"/>
</dbReference>
<comment type="subunit">
    <text evidence="3">Homodimer.</text>
</comment>
<dbReference type="Pfam" id="PF11875">
    <property type="entry name" value="DnaJ-like_C11_C"/>
    <property type="match status" value="1"/>
</dbReference>
<keyword evidence="8" id="KW-0324">Glycolysis</keyword>
<dbReference type="CDD" id="cd06257">
    <property type="entry name" value="DnaJ"/>
    <property type="match status" value="1"/>
</dbReference>
<dbReference type="SMART" id="SM00271">
    <property type="entry name" value="DnaJ"/>
    <property type="match status" value="1"/>
</dbReference>
<dbReference type="InterPro" id="IPR055225">
    <property type="entry name" value="DNAJC11-like_beta-barrel"/>
</dbReference>
<dbReference type="GO" id="GO:0031314">
    <property type="term" value="C:extrinsic component of mitochondrial inner membrane"/>
    <property type="evidence" value="ECO:0007669"/>
    <property type="project" value="UniProtKB-UniRule"/>
</dbReference>
<feature type="binding site" evidence="13">
    <location>
        <position position="673"/>
    </location>
    <ligand>
        <name>S-adenosyl-L-methionine</name>
        <dbReference type="ChEBI" id="CHEBI:59789"/>
    </ligand>
</feature>
<sequence length="1088" mass="123943">MATGSGGGDDDFSESSSSFFQQELNRNDTERDLYAILQISKEASQAELQQAFRRLSLLYHPDKHADPRTKQLAMDLFIQAKKAYDIVFRFQIITRTKTAREILDEYERLAKEREEKRFQQITNPNGSVQMTLNLTDLFEQMNSTDDNDFYKPNIEISEFTVAQGIDVPLTNQDTATVSAVATTRNGRGSGSITTSFRRVLADSSWFRIDLGFGNRNILALRYFRRLTQKLQASVSSSFVLMQAGAIVTPGFLFSTTYQLGKHTSTSLQWKTGNDSFMKGESTWFDNMLIALKYASHYFVAGLHYDNQQWSIATAVQLGFVNTYGAIDGIYRLQNICNLRFSLKMFIFGPWIEYGIDRQLTKYTHGSATVALSTRMGVLLRLKFSRGSQSFTFPLQLSQEIIPSSVFYATVLPVIAYLALDRLIIRPFSKSQQEREQKQRQDEAREKQTERRQEAMNAQQVLRTIAERTKDNEGVNGLIIISGHYGHLISEETDPSKVIDVTIPLQAIVKDSKLMIATNVSKSNITGFYDPCIGEEKSLYIKYSLRSQLHQHTFTDEEPIILPSRDRLNRFRLFDGETLYSLKKCILDDIQVNCLHQIPIRFVTSTTTTHFGFDEVPENEKQTRVNEVFSSVAKRYDVMNDLMSLGIHRVWKDYFIGIIKPNASWNYIDVAGGTGDIAFRYLNYIDRNFRQTPTPTPTLTPTPPPTDLSSTPEINISSTPTHSYMADSRTESLICPTSNCVVVDINSNMLNIGRQRAQENNLASRIQWIEGNAESLPFQNEQFDLYTIAFGIRNCTHYDNVVKEAYRVLKKGGRFLCLEFSQINNPLLRYAYDQYSVTFIPPLGQIIAGDWKSYQYLIESIRQFPSQEEFSSVIPVWLSEFIKSKPNHVQAAGQNCYKKENGAFTGETSPQMLEDLKCQWVILGHSERRTIFKETDDEIAEKAKFVLEHTKLSVIFCIGETLEEREQNKTNDIVTRQLNALKQKIGDSKDYYDRIVVAYEPVWAIGTGKTATPEQAQEVHKFIRDHFLKTEISEKCANVTRIIYGGSVTGKNCADLAKKPDIDGFLVGGASLKQEFTEICNSWQQNKSS</sequence>
<dbReference type="NCBIfam" id="TIGR00419">
    <property type="entry name" value="tim"/>
    <property type="match status" value="1"/>
</dbReference>
<dbReference type="InterPro" id="IPR029063">
    <property type="entry name" value="SAM-dependent_MTases_sf"/>
</dbReference>
<dbReference type="SUPFAM" id="SSF53335">
    <property type="entry name" value="S-adenosyl-L-methionine-dependent methyltransferases"/>
    <property type="match status" value="1"/>
</dbReference>
<dbReference type="PROSITE" id="PS01183">
    <property type="entry name" value="UBIE_1"/>
    <property type="match status" value="1"/>
</dbReference>
<feature type="compositionally biased region" description="Pro residues" evidence="14">
    <location>
        <begin position="693"/>
        <end position="705"/>
    </location>
</feature>
<dbReference type="InterPro" id="IPR036869">
    <property type="entry name" value="J_dom_sf"/>
</dbReference>
<dbReference type="OrthoDB" id="18010at2759"/>
<keyword evidence="4" id="KW-0312">Gluconeogenesis</keyword>
<evidence type="ECO:0000313" key="16">
    <source>
        <dbReference type="EMBL" id="CAF1059881.1"/>
    </source>
</evidence>
<keyword evidence="13" id="KW-0999">Mitochondrion inner membrane</keyword>
<dbReference type="InterPro" id="IPR013785">
    <property type="entry name" value="Aldolase_TIM"/>
</dbReference>
<dbReference type="InterPro" id="IPR001623">
    <property type="entry name" value="DnaJ_domain"/>
</dbReference>
<comment type="pathway">
    <text evidence="11">Carbohydrate biosynthesis.</text>
</comment>
<dbReference type="Pfam" id="PF08241">
    <property type="entry name" value="Methyltransf_11"/>
    <property type="match status" value="1"/>
</dbReference>
<dbReference type="InterPro" id="IPR024586">
    <property type="entry name" value="DnaJ-like_C11_C"/>
</dbReference>
<comment type="similarity">
    <text evidence="2">Belongs to the triosephosphate isomerase family.</text>
</comment>
<dbReference type="InterPro" id="IPR004033">
    <property type="entry name" value="UbiE/COQ5_MeTrFase"/>
</dbReference>
<dbReference type="Pfam" id="PF00226">
    <property type="entry name" value="DnaJ"/>
    <property type="match status" value="1"/>
</dbReference>
<evidence type="ECO:0000256" key="12">
    <source>
        <dbReference type="ARBA" id="ARBA00046387"/>
    </source>
</evidence>
<evidence type="ECO:0000313" key="18">
    <source>
        <dbReference type="Proteomes" id="UP000663829"/>
    </source>
</evidence>
<dbReference type="Gene3D" id="3.20.20.70">
    <property type="entry name" value="Aldolase class I"/>
    <property type="match status" value="1"/>
</dbReference>
<dbReference type="InterPro" id="IPR022896">
    <property type="entry name" value="TrioseP_Isoase_bac/euk"/>
</dbReference>
<gene>
    <name evidence="16" type="ORF">GPM918_LOCUS16722</name>
    <name evidence="17" type="ORF">SRO942_LOCUS16721</name>
</gene>
<comment type="pathway">
    <text evidence="13">Cofactor biosynthesis; ubiquinone biosynthesis.</text>
</comment>
<dbReference type="Proteomes" id="UP000663829">
    <property type="component" value="Unassembled WGS sequence"/>
</dbReference>
<feature type="domain" description="J" evidence="15">
    <location>
        <begin position="32"/>
        <end position="107"/>
    </location>
</feature>
<feature type="region of interest" description="Disordered" evidence="14">
    <location>
        <begin position="1"/>
        <end position="20"/>
    </location>
</feature>
<feature type="compositionally biased region" description="Basic and acidic residues" evidence="14">
    <location>
        <begin position="431"/>
        <end position="453"/>
    </location>
</feature>
<evidence type="ECO:0000256" key="7">
    <source>
        <dbReference type="ARBA" id="ARBA00022691"/>
    </source>
</evidence>
<evidence type="ECO:0000256" key="5">
    <source>
        <dbReference type="ARBA" id="ARBA00022603"/>
    </source>
</evidence>
<keyword evidence="13" id="KW-0831">Ubiquinone biosynthesis</keyword>
<dbReference type="SUPFAM" id="SSF46565">
    <property type="entry name" value="Chaperone J-domain"/>
    <property type="match status" value="1"/>
</dbReference>
<evidence type="ECO:0000256" key="2">
    <source>
        <dbReference type="ARBA" id="ARBA00007422"/>
    </source>
</evidence>
<dbReference type="PANTHER" id="PTHR44157">
    <property type="entry name" value="DNAJ HOMOLOG SUBFAMILY C MEMBER 11"/>
    <property type="match status" value="1"/>
</dbReference>
<dbReference type="EC" id="2.1.1.201" evidence="13"/>
<comment type="caution">
    <text evidence="13">Lacks conserved residue(s) required for the propagation of feature annotation.</text>
</comment>
<dbReference type="PRINTS" id="PR00625">
    <property type="entry name" value="JDOMAIN"/>
</dbReference>
<evidence type="ECO:0000256" key="10">
    <source>
        <dbReference type="ARBA" id="ARBA00023235"/>
    </source>
</evidence>
<feature type="binding site" evidence="13">
    <location>
        <position position="743"/>
    </location>
    <ligand>
        <name>S-adenosyl-L-methionine</name>
        <dbReference type="ChEBI" id="CHEBI:59789"/>
    </ligand>
</feature>
<dbReference type="InterPro" id="IPR013216">
    <property type="entry name" value="Methyltransf_11"/>
</dbReference>
<dbReference type="Proteomes" id="UP000681722">
    <property type="component" value="Unassembled WGS sequence"/>
</dbReference>
<dbReference type="HAMAP" id="MF_00147_B">
    <property type="entry name" value="TIM_B"/>
    <property type="match status" value="1"/>
</dbReference>
<dbReference type="PROSITE" id="PS51608">
    <property type="entry name" value="SAM_MT_UBIE"/>
    <property type="match status" value="1"/>
</dbReference>
<dbReference type="Pfam" id="PF00121">
    <property type="entry name" value="TIM"/>
    <property type="match status" value="1"/>
</dbReference>
<dbReference type="PROSITE" id="PS00171">
    <property type="entry name" value="TIM_1"/>
    <property type="match status" value="1"/>
</dbReference>
<dbReference type="PANTHER" id="PTHR44157:SF1">
    <property type="entry name" value="DNAJ HOMOLOG SUBFAMILY C MEMBER 11"/>
    <property type="match status" value="1"/>
</dbReference>
<dbReference type="InterPro" id="IPR000652">
    <property type="entry name" value="Triosephosphate_isomerase"/>
</dbReference>
<dbReference type="InterPro" id="IPR020861">
    <property type="entry name" value="Triosephosphate_isomerase_AS"/>
</dbReference>
<dbReference type="NCBIfam" id="TIGR01934">
    <property type="entry name" value="MenG_MenH_UbiE"/>
    <property type="match status" value="1"/>
</dbReference>
<comment type="similarity">
    <text evidence="13">Belongs to the class I-like SAM-binding methyltransferase superfamily. MenG/UbiE family.</text>
</comment>
<keyword evidence="6 13" id="KW-0808">Transferase</keyword>
<dbReference type="GO" id="GO:0004807">
    <property type="term" value="F:triose-phosphate isomerase activity"/>
    <property type="evidence" value="ECO:0007669"/>
    <property type="project" value="InterPro"/>
</dbReference>
<dbReference type="GO" id="GO:0042407">
    <property type="term" value="P:cristae formation"/>
    <property type="evidence" value="ECO:0007669"/>
    <property type="project" value="TreeGrafter"/>
</dbReference>
<evidence type="ECO:0000256" key="1">
    <source>
        <dbReference type="ARBA" id="ARBA00004680"/>
    </source>
</evidence>
<dbReference type="FunFam" id="3.20.20.70:FF:000016">
    <property type="entry name" value="Triosephosphate isomerase"/>
    <property type="match status" value="1"/>
</dbReference>
<dbReference type="UniPathway" id="UPA00232"/>
<dbReference type="GO" id="GO:0008425">
    <property type="term" value="F:2-methoxy-6-polyprenyl-1,4-benzoquinol methyltransferase activity"/>
    <property type="evidence" value="ECO:0007669"/>
    <property type="project" value="UniProtKB-UniRule"/>
</dbReference>
<keyword evidence="13" id="KW-0496">Mitochondrion</keyword>
<comment type="catalytic activity">
    <reaction evidence="13">
        <text>a 2-methoxy-6-(all-trans-polyprenyl)benzene-1,4-diol + S-adenosyl-L-methionine = a 5-methoxy-2-methyl-3-(all-trans-polyprenyl)benzene-1,4-diol + S-adenosyl-L-homocysteine + H(+)</text>
        <dbReference type="Rhea" id="RHEA:28286"/>
        <dbReference type="Rhea" id="RHEA-COMP:10858"/>
        <dbReference type="Rhea" id="RHEA-COMP:10859"/>
        <dbReference type="ChEBI" id="CHEBI:15378"/>
        <dbReference type="ChEBI" id="CHEBI:57856"/>
        <dbReference type="ChEBI" id="CHEBI:59789"/>
        <dbReference type="ChEBI" id="CHEBI:84166"/>
        <dbReference type="ChEBI" id="CHEBI:84167"/>
        <dbReference type="EC" id="2.1.1.201"/>
    </reaction>
</comment>
<proteinExistence type="inferred from homology"/>
<evidence type="ECO:0000256" key="4">
    <source>
        <dbReference type="ARBA" id="ARBA00022432"/>
    </source>
</evidence>
<keyword evidence="9" id="KW-0143">Chaperone</keyword>
<feature type="binding site" evidence="13">
    <location>
        <begin position="771"/>
        <end position="772"/>
    </location>
    <ligand>
        <name>S-adenosyl-L-methionine</name>
        <dbReference type="ChEBI" id="CHEBI:59789"/>
    </ligand>
</feature>
<dbReference type="GO" id="GO:0006096">
    <property type="term" value="P:glycolytic process"/>
    <property type="evidence" value="ECO:0007669"/>
    <property type="project" value="UniProtKB-KW"/>
</dbReference>
<dbReference type="EMBL" id="CAJOBC010004454">
    <property type="protein sequence ID" value="CAF3828363.1"/>
    <property type="molecule type" value="Genomic_DNA"/>
</dbReference>
<comment type="subcellular location">
    <subcellularLocation>
        <location evidence="13">Mitochondrion inner membrane</location>
        <topology evidence="13">Peripheral membrane protein</topology>
        <orientation evidence="13">Matrix side</orientation>
    </subcellularLocation>
</comment>
<dbReference type="AlphaFoldDB" id="A0A814L444"/>
<keyword evidence="13" id="KW-0472">Membrane</keyword>
<evidence type="ECO:0000256" key="6">
    <source>
        <dbReference type="ARBA" id="ARBA00022679"/>
    </source>
</evidence>
<keyword evidence="10" id="KW-0413">Isomerase</keyword>
<dbReference type="InterPro" id="IPR035990">
    <property type="entry name" value="TIM_sf"/>
</dbReference>
<evidence type="ECO:0000256" key="9">
    <source>
        <dbReference type="ARBA" id="ARBA00023186"/>
    </source>
</evidence>
<dbReference type="PROSITE" id="PS51440">
    <property type="entry name" value="TIM_2"/>
    <property type="match status" value="1"/>
</dbReference>
<comment type="subunit">
    <text evidence="12">Component of a multi-subunit COQ enzyme complex, composed of at least COQ3, COQ4, COQ5, COQ6, COQ7 and COQ9. Interacts with PYURF; the interaction is direct, stabilizes COQ5 protein and associates PYURF with COQ enzyme complex.</text>
</comment>
<evidence type="ECO:0000313" key="17">
    <source>
        <dbReference type="EMBL" id="CAF3828363.1"/>
    </source>
</evidence>
<organism evidence="16 18">
    <name type="scientific">Didymodactylos carnosus</name>
    <dbReference type="NCBI Taxonomy" id="1234261"/>
    <lineage>
        <taxon>Eukaryota</taxon>
        <taxon>Metazoa</taxon>
        <taxon>Spiralia</taxon>
        <taxon>Gnathifera</taxon>
        <taxon>Rotifera</taxon>
        <taxon>Eurotatoria</taxon>
        <taxon>Bdelloidea</taxon>
        <taxon>Philodinida</taxon>
        <taxon>Philodinidae</taxon>
        <taxon>Didymodactylos</taxon>
    </lineage>
</organism>
<evidence type="ECO:0000256" key="13">
    <source>
        <dbReference type="HAMAP-Rule" id="MF_03191"/>
    </source>
</evidence>
<feature type="region of interest" description="Disordered" evidence="14">
    <location>
        <begin position="430"/>
        <end position="457"/>
    </location>
</feature>
<comment type="pathway">
    <text evidence="1">Carbohydrate degradation; glycolysis; D-glyceraldehyde 3-phosphate from glycerone phosphate: step 1/1.</text>
</comment>
<dbReference type="SUPFAM" id="SSF51351">
    <property type="entry name" value="Triosephosphate isomerase (TIM)"/>
    <property type="match status" value="1"/>
</dbReference>
<protein>
    <recommendedName>
        <fullName evidence="13">2-methoxy-6-polyprenyl-1,4-benzoquinol methylase, mitochondrial</fullName>
        <ecNumber evidence="13">2.1.1.201</ecNumber>
    </recommendedName>
    <alternativeName>
        <fullName evidence="13">Ubiquinone biosynthesis methyltransferase COQ5</fullName>
    </alternativeName>
</protein>
<evidence type="ECO:0000256" key="11">
    <source>
        <dbReference type="ARBA" id="ARBA00024331"/>
    </source>
</evidence>
<dbReference type="CDD" id="cd02440">
    <property type="entry name" value="AdoMet_MTases"/>
    <property type="match status" value="1"/>
</dbReference>
<dbReference type="EMBL" id="CAJNOQ010004454">
    <property type="protein sequence ID" value="CAF1059881.1"/>
    <property type="molecule type" value="Genomic_DNA"/>
</dbReference>
<feature type="region of interest" description="Disordered" evidence="14">
    <location>
        <begin position="691"/>
        <end position="711"/>
    </location>
</feature>
<reference evidence="16" key="1">
    <citation type="submission" date="2021-02" db="EMBL/GenBank/DDBJ databases">
        <authorList>
            <person name="Nowell W R."/>
        </authorList>
    </citation>
    <scope>NUCLEOTIDE SEQUENCE</scope>
</reference>
<dbReference type="CDD" id="cd00311">
    <property type="entry name" value="TIM"/>
    <property type="match status" value="1"/>
</dbReference>
<dbReference type="HAMAP" id="MF_01813">
    <property type="entry name" value="MenG_UbiE_methyltr"/>
    <property type="match status" value="1"/>
</dbReference>
<dbReference type="PROSITE" id="PS50076">
    <property type="entry name" value="DNAJ_2"/>
    <property type="match status" value="1"/>
</dbReference>
<keyword evidence="7 13" id="KW-0949">S-adenosyl-L-methionine</keyword>
<keyword evidence="18" id="KW-1185">Reference proteome</keyword>
<keyword evidence="5 13" id="KW-0489">Methyltransferase</keyword>
<evidence type="ECO:0000256" key="14">
    <source>
        <dbReference type="SAM" id="MobiDB-lite"/>
    </source>
</evidence>
<dbReference type="Pfam" id="PF22774">
    <property type="entry name" value="DNAJC11_beta-barrel"/>
    <property type="match status" value="1"/>
</dbReference>
<evidence type="ECO:0000256" key="3">
    <source>
        <dbReference type="ARBA" id="ARBA00011738"/>
    </source>
</evidence>
<dbReference type="GO" id="GO:0006094">
    <property type="term" value="P:gluconeogenesis"/>
    <property type="evidence" value="ECO:0007669"/>
    <property type="project" value="UniProtKB-KW"/>
</dbReference>
<dbReference type="Gene3D" id="1.10.287.110">
    <property type="entry name" value="DnaJ domain"/>
    <property type="match status" value="1"/>
</dbReference>
<accession>A0A814L444</accession>
<dbReference type="InterPro" id="IPR023576">
    <property type="entry name" value="UbiE/COQ5_MeTrFase_CS"/>
</dbReference>